<accession>A0A7J6XLE7</accession>
<evidence type="ECO:0000256" key="1">
    <source>
        <dbReference type="SAM" id="MobiDB-lite"/>
    </source>
</evidence>
<reference evidence="3 4" key="1">
    <citation type="journal article" date="2019" name="Genome Biol. Evol.">
        <title>Nanopore Sequencing Significantly Improves Genome Assembly of the Protozoan Parasite Trypanosoma cruzi.</title>
        <authorList>
            <person name="Diaz-Viraque F."/>
            <person name="Pita S."/>
            <person name="Greif G."/>
            <person name="de Souza R.C.M."/>
            <person name="Iraola G."/>
            <person name="Robello C."/>
        </authorList>
    </citation>
    <scope>NUCLEOTIDE SEQUENCE [LARGE SCALE GENOMIC DNA]</scope>
    <source>
        <strain evidence="3 4">Berenice</strain>
    </source>
</reference>
<protein>
    <submittedName>
        <fullName evidence="3">Mucin-associated surface protein (MASP) subgroup S008</fullName>
    </submittedName>
</protein>
<evidence type="ECO:0000313" key="4">
    <source>
        <dbReference type="Proteomes" id="UP000583944"/>
    </source>
</evidence>
<evidence type="ECO:0000313" key="3">
    <source>
        <dbReference type="EMBL" id="KAF5215302.1"/>
    </source>
</evidence>
<dbReference type="Proteomes" id="UP000583944">
    <property type="component" value="Unassembled WGS sequence"/>
</dbReference>
<dbReference type="VEuPathDB" id="TriTrypDB:BCY84_01913"/>
<dbReference type="AlphaFoldDB" id="A0A7J6XLE7"/>
<sequence length="381" mass="37839">MVFVHCRCWAAAICGCAVAVRGVAAVSLLLLPLCVDGELVCAEGCRQVTGVMAMMMTGRVLLVCALCVLWCGAGGGYALFFNDEVHAYYYGANGTYCKAFPTIFCSKTTEVTSQQNAAGGSVTGGNAESGEQENAQSIAGLGGEGSGEASDEGSAGRLAHGSEGSGSGRLKEDEGKAEELNQPGGAPPSPPATPPAPTGPINLPKSAEPGEPATSGVTTEVQSAQQPPPQSQLPAEEAPPTAAPIADGSSGGQEQTSEKNGSDQSEGATGTQLQKPGEGGTETSTPTVTAAHSADGQDNSSEESHLDQSEGTAGEGTHASQPPGEGGTETPTPTPATVTAAQTSATRTPDDSDGSTAASHTTSPLFLFLLACAAAAAVVAA</sequence>
<proteinExistence type="predicted"/>
<feature type="region of interest" description="Disordered" evidence="1">
    <location>
        <begin position="116"/>
        <end position="359"/>
    </location>
</feature>
<gene>
    <name evidence="3" type="ORF">ECC02_012011</name>
</gene>
<feature type="transmembrane region" description="Helical" evidence="2">
    <location>
        <begin position="60"/>
        <end position="80"/>
    </location>
</feature>
<feature type="compositionally biased region" description="Pro residues" evidence="1">
    <location>
        <begin position="185"/>
        <end position="198"/>
    </location>
</feature>
<keyword evidence="2" id="KW-0812">Transmembrane</keyword>
<feature type="compositionally biased region" description="Low complexity" evidence="1">
    <location>
        <begin position="320"/>
        <end position="346"/>
    </location>
</feature>
<keyword evidence="2" id="KW-0472">Membrane</keyword>
<comment type="caution">
    <text evidence="3">The sequence shown here is derived from an EMBL/GenBank/DDBJ whole genome shotgun (WGS) entry which is preliminary data.</text>
</comment>
<dbReference type="EMBL" id="JABDHM010000338">
    <property type="protein sequence ID" value="KAF5215302.1"/>
    <property type="molecule type" value="Genomic_DNA"/>
</dbReference>
<evidence type="ECO:0000256" key="2">
    <source>
        <dbReference type="SAM" id="Phobius"/>
    </source>
</evidence>
<feature type="compositionally biased region" description="Basic and acidic residues" evidence="1">
    <location>
        <begin position="169"/>
        <end position="179"/>
    </location>
</feature>
<feature type="compositionally biased region" description="Low complexity" evidence="1">
    <location>
        <begin position="232"/>
        <end position="244"/>
    </location>
</feature>
<name>A0A7J6XLE7_TRYCR</name>
<organism evidence="3 4">
    <name type="scientific">Trypanosoma cruzi</name>
    <dbReference type="NCBI Taxonomy" id="5693"/>
    <lineage>
        <taxon>Eukaryota</taxon>
        <taxon>Discoba</taxon>
        <taxon>Euglenozoa</taxon>
        <taxon>Kinetoplastea</taxon>
        <taxon>Metakinetoplastina</taxon>
        <taxon>Trypanosomatida</taxon>
        <taxon>Trypanosomatidae</taxon>
        <taxon>Trypanosoma</taxon>
        <taxon>Schizotrypanum</taxon>
    </lineage>
</organism>
<dbReference type="VEuPathDB" id="TriTrypDB:ECC02_012011"/>
<keyword evidence="2" id="KW-1133">Transmembrane helix</keyword>
<feature type="compositionally biased region" description="Polar residues" evidence="1">
    <location>
        <begin position="262"/>
        <end position="274"/>
    </location>
</feature>